<dbReference type="AlphaFoldDB" id="B0C754"/>
<sequence>MGDEIRIVFEKFSNASQTVVKRDTVKIYDLKKPASILDLGLRHQEQIALLTKIQNALLAEQAALFGPKLTLCPKCGQKASKNGFMQSIFHAVFSDHKLRLQKHRCTNPDCGWQSTPTTLTEFGTDTHPDLAKLQCEQGASNSYRVAQANLEKLNCQRRSVNNHVQIRTTTNRIGECLAAQNGESTTLVSPPAPRLVIHLERGFIPVQNQDQAEVLLGMIYRLDPQPDGATVTHEITPTYIVSAIADDQKTFETYLFNACLQQGLAPTTHVYGLVDHASYSGTLLVMLQPYCQTLEQVLDWFHVAKQFDLAQQGLSALLTKFIERAMLDVWHGQADEALAKIEFLQAKLSNPAQQLRVGALQVYLQINYDYLVHYSQWEKNNKPFTSEELATHIDTLIEARDLSQRQVRWTQEGAHNLLQIRAAMASDKWNEQWPRLMMRNNS</sequence>
<gene>
    <name evidence="1" type="ordered locus">AM1_5065</name>
</gene>
<keyword evidence="2" id="KW-1185">Reference proteome</keyword>
<dbReference type="KEGG" id="amr:AM1_5065"/>
<name>B0C754_ACAM1</name>
<accession>B0C754</accession>
<dbReference type="Proteomes" id="UP000000268">
    <property type="component" value="Chromosome"/>
</dbReference>
<evidence type="ECO:0000313" key="2">
    <source>
        <dbReference type="Proteomes" id="UP000000268"/>
    </source>
</evidence>
<dbReference type="HOGENOM" id="CLU_047254_1_1_3"/>
<dbReference type="OrthoDB" id="53863at2"/>
<organism evidence="1 2">
    <name type="scientific">Acaryochloris marina (strain MBIC 11017)</name>
    <dbReference type="NCBI Taxonomy" id="329726"/>
    <lineage>
        <taxon>Bacteria</taxon>
        <taxon>Bacillati</taxon>
        <taxon>Cyanobacteriota</taxon>
        <taxon>Cyanophyceae</taxon>
        <taxon>Acaryochloridales</taxon>
        <taxon>Acaryochloridaceae</taxon>
        <taxon>Acaryochloris</taxon>
    </lineage>
</organism>
<evidence type="ECO:0000313" key="1">
    <source>
        <dbReference type="EMBL" id="ABW30031.1"/>
    </source>
</evidence>
<protein>
    <recommendedName>
        <fullName evidence="3">ISKra4 family transposase</fullName>
    </recommendedName>
</protein>
<proteinExistence type="predicted"/>
<evidence type="ECO:0008006" key="3">
    <source>
        <dbReference type="Google" id="ProtNLM"/>
    </source>
</evidence>
<reference evidence="1 2" key="1">
    <citation type="journal article" date="2008" name="Proc. Natl. Acad. Sci. U.S.A.">
        <title>Niche adaptation and genome expansion in the chlorophyll d-producing cyanobacterium Acaryochloris marina.</title>
        <authorList>
            <person name="Swingley W.D."/>
            <person name="Chen M."/>
            <person name="Cheung P.C."/>
            <person name="Conrad A.L."/>
            <person name="Dejesa L.C."/>
            <person name="Hao J."/>
            <person name="Honchak B.M."/>
            <person name="Karbach L.E."/>
            <person name="Kurdoglu A."/>
            <person name="Lahiri S."/>
            <person name="Mastrian S.D."/>
            <person name="Miyashita H."/>
            <person name="Page L."/>
            <person name="Ramakrishna P."/>
            <person name="Satoh S."/>
            <person name="Sattley W.M."/>
            <person name="Shimada Y."/>
            <person name="Taylor H.L."/>
            <person name="Tomo T."/>
            <person name="Tsuchiya T."/>
            <person name="Wang Z.T."/>
            <person name="Raymond J."/>
            <person name="Mimuro M."/>
            <person name="Blankenship R.E."/>
            <person name="Touchman J.W."/>
        </authorList>
    </citation>
    <scope>NUCLEOTIDE SEQUENCE [LARGE SCALE GENOMIC DNA]</scope>
    <source>
        <strain evidence="2">MBIC 11017</strain>
    </source>
</reference>
<dbReference type="EMBL" id="CP000828">
    <property type="protein sequence ID" value="ABW30031.1"/>
    <property type="molecule type" value="Genomic_DNA"/>
</dbReference>
<dbReference type="eggNOG" id="COG3464">
    <property type="taxonomic scope" value="Bacteria"/>
</dbReference>